<dbReference type="PROSITE" id="PS50119">
    <property type="entry name" value="ZF_BBOX"/>
    <property type="match status" value="1"/>
</dbReference>
<dbReference type="SMART" id="SM00184">
    <property type="entry name" value="RING"/>
    <property type="match status" value="1"/>
</dbReference>
<dbReference type="Proteomes" id="UP001205998">
    <property type="component" value="Unassembled WGS sequence"/>
</dbReference>
<evidence type="ECO:0000256" key="3">
    <source>
        <dbReference type="ARBA" id="ARBA00022833"/>
    </source>
</evidence>
<dbReference type="Gene3D" id="3.30.160.60">
    <property type="entry name" value="Classic Zinc Finger"/>
    <property type="match status" value="1"/>
</dbReference>
<evidence type="ECO:0000256" key="4">
    <source>
        <dbReference type="PROSITE-ProRule" id="PRU00024"/>
    </source>
</evidence>
<dbReference type="Gene3D" id="4.10.830.40">
    <property type="match status" value="1"/>
</dbReference>
<dbReference type="InterPro" id="IPR051051">
    <property type="entry name" value="E3_ubiq-ligase_TRIM/RNF"/>
</dbReference>
<dbReference type="InterPro" id="IPR013083">
    <property type="entry name" value="Znf_RING/FYVE/PHD"/>
</dbReference>
<comment type="caution">
    <text evidence="8">The sequence shown here is derived from an EMBL/GenBank/DDBJ whole genome shotgun (WGS) entry which is preliminary data.</text>
</comment>
<name>A0AAD5FV83_SILAS</name>
<dbReference type="EMBL" id="MU536090">
    <property type="protein sequence ID" value="KAI5629339.1"/>
    <property type="molecule type" value="Genomic_DNA"/>
</dbReference>
<organism evidence="8 9">
    <name type="scientific">Silurus asotus</name>
    <name type="common">Amur catfish</name>
    <name type="synonym">Parasilurus asotus</name>
    <dbReference type="NCBI Taxonomy" id="30991"/>
    <lineage>
        <taxon>Eukaryota</taxon>
        <taxon>Metazoa</taxon>
        <taxon>Chordata</taxon>
        <taxon>Craniata</taxon>
        <taxon>Vertebrata</taxon>
        <taxon>Euteleostomi</taxon>
        <taxon>Actinopterygii</taxon>
        <taxon>Neopterygii</taxon>
        <taxon>Teleostei</taxon>
        <taxon>Ostariophysi</taxon>
        <taxon>Siluriformes</taxon>
        <taxon>Siluridae</taxon>
        <taxon>Silurus</taxon>
    </lineage>
</organism>
<keyword evidence="1" id="KW-0479">Metal-binding</keyword>
<feature type="non-terminal residue" evidence="8">
    <location>
        <position position="354"/>
    </location>
</feature>
<gene>
    <name evidence="8" type="ORF">C0J50_10504</name>
</gene>
<dbReference type="Pfam" id="PF13445">
    <property type="entry name" value="zf-RING_UBOX"/>
    <property type="match status" value="1"/>
</dbReference>
<dbReference type="PROSITE" id="PS00518">
    <property type="entry name" value="ZF_RING_1"/>
    <property type="match status" value="1"/>
</dbReference>
<dbReference type="PANTHER" id="PTHR25465">
    <property type="entry name" value="B-BOX DOMAIN CONTAINING"/>
    <property type="match status" value="1"/>
</dbReference>
<sequence>FPVSVMASSSSALCEDQFQCSICLDVFTDPVSTPCGHNFCMICLKEFWDSSSHCQCPMCKEEFSNRPDLRVNTFISALAASFKKSVQVKSSRAAEKSTRYQVLCEVCCEKQCVAVKSCLICMASYCKTHLEPHDRVSSLKKHKLIEPVENLKDYICQKHERPLELFCRDDQTCVCQFCTEGNHKTHNTVPIEEESVKKKNELVKTQAEVQQKIQERLKKIEEIKHSVEVNKKKKSDVVKMFSALKRCIERSQGELLKVLEEKQKAAKRQAEEFIKDLEQELSELKRRNTDMEQLLHTEDHLHLLKIYPSLCSSPHTQDWTSITITSHLNVETLRRTLAQLQETLSQEMEMFPDI</sequence>
<dbReference type="AlphaFoldDB" id="A0AAD5FV83"/>
<protein>
    <submittedName>
        <fullName evidence="8">Bloodthirsty-relatedprotein family, member 6</fullName>
    </submittedName>
</protein>
<dbReference type="PROSITE" id="PS50089">
    <property type="entry name" value="ZF_RING_2"/>
    <property type="match status" value="1"/>
</dbReference>
<evidence type="ECO:0000256" key="5">
    <source>
        <dbReference type="SAM" id="Coils"/>
    </source>
</evidence>
<keyword evidence="9" id="KW-1185">Reference proteome</keyword>
<evidence type="ECO:0000259" key="6">
    <source>
        <dbReference type="PROSITE" id="PS50089"/>
    </source>
</evidence>
<dbReference type="SMART" id="SM00336">
    <property type="entry name" value="BBOX"/>
    <property type="match status" value="1"/>
</dbReference>
<keyword evidence="2 4" id="KW-0863">Zinc-finger</keyword>
<dbReference type="Gene3D" id="3.30.40.10">
    <property type="entry name" value="Zinc/RING finger domain, C3HC4 (zinc finger)"/>
    <property type="match status" value="1"/>
</dbReference>
<evidence type="ECO:0000256" key="2">
    <source>
        <dbReference type="ARBA" id="ARBA00022771"/>
    </source>
</evidence>
<dbReference type="PANTHER" id="PTHR25465:SF32">
    <property type="entry name" value="BLOODTHIRSTY-RELATED GENE FAMILY, MEMBER 16 ISOFORM X1-RELATED"/>
    <property type="match status" value="1"/>
</dbReference>
<keyword evidence="3" id="KW-0862">Zinc</keyword>
<evidence type="ECO:0000313" key="8">
    <source>
        <dbReference type="EMBL" id="KAI5629339.1"/>
    </source>
</evidence>
<feature type="domain" description="RING-type" evidence="6">
    <location>
        <begin position="20"/>
        <end position="60"/>
    </location>
</feature>
<dbReference type="CDD" id="cd19769">
    <property type="entry name" value="Bbox2_TRIM16-like"/>
    <property type="match status" value="1"/>
</dbReference>
<dbReference type="InterPro" id="IPR017907">
    <property type="entry name" value="Znf_RING_CS"/>
</dbReference>
<dbReference type="InterPro" id="IPR058030">
    <property type="entry name" value="TRIM8/14/16/25/29/45/65_CC"/>
</dbReference>
<feature type="non-terminal residue" evidence="8">
    <location>
        <position position="1"/>
    </location>
</feature>
<evidence type="ECO:0000259" key="7">
    <source>
        <dbReference type="PROSITE" id="PS50119"/>
    </source>
</evidence>
<dbReference type="InterPro" id="IPR027370">
    <property type="entry name" value="Znf-RING_euk"/>
</dbReference>
<dbReference type="SUPFAM" id="SSF57850">
    <property type="entry name" value="RING/U-box"/>
    <property type="match status" value="1"/>
</dbReference>
<reference evidence="8" key="1">
    <citation type="submission" date="2018-07" db="EMBL/GenBank/DDBJ databases">
        <title>Comparative genomics of catfishes provides insights into carnivory and benthic adaptation.</title>
        <authorList>
            <person name="Zhang Y."/>
            <person name="Wang D."/>
            <person name="Peng Z."/>
            <person name="Zheng S."/>
            <person name="Shao F."/>
            <person name="Tao W."/>
        </authorList>
    </citation>
    <scope>NUCLEOTIDE SEQUENCE</scope>
    <source>
        <strain evidence="8">Chongqing</strain>
    </source>
</reference>
<feature type="coiled-coil region" evidence="5">
    <location>
        <begin position="256"/>
        <end position="294"/>
    </location>
</feature>
<dbReference type="InterPro" id="IPR001841">
    <property type="entry name" value="Znf_RING"/>
</dbReference>
<feature type="domain" description="B box-type" evidence="7">
    <location>
        <begin position="151"/>
        <end position="191"/>
    </location>
</feature>
<evidence type="ECO:0000313" key="9">
    <source>
        <dbReference type="Proteomes" id="UP001205998"/>
    </source>
</evidence>
<evidence type="ECO:0000256" key="1">
    <source>
        <dbReference type="ARBA" id="ARBA00022723"/>
    </source>
</evidence>
<dbReference type="Pfam" id="PF25600">
    <property type="entry name" value="TRIM_CC"/>
    <property type="match status" value="1"/>
</dbReference>
<keyword evidence="5" id="KW-0175">Coiled coil</keyword>
<accession>A0AAD5FV83</accession>
<proteinExistence type="predicted"/>
<dbReference type="GO" id="GO:0008270">
    <property type="term" value="F:zinc ion binding"/>
    <property type="evidence" value="ECO:0007669"/>
    <property type="project" value="UniProtKB-KW"/>
</dbReference>
<dbReference type="Pfam" id="PF00643">
    <property type="entry name" value="zf-B_box"/>
    <property type="match status" value="1"/>
</dbReference>
<dbReference type="InterPro" id="IPR000315">
    <property type="entry name" value="Znf_B-box"/>
</dbReference>
<dbReference type="SUPFAM" id="SSF57845">
    <property type="entry name" value="B-box zinc-binding domain"/>
    <property type="match status" value="1"/>
</dbReference>